<sequence>MICINGSYYTIMDDLTATFSRSQYASKKLTHGRDLLSSWTVFKVCELVTNISLRGILLVKFLMDEGLLPGERKCPVSNCGHPMRLHQSSAYPDGCYCLEGYEHQTVNHSRFYKDPVTGVHTNTVEGMWAHAKRDFIKGGRPKRHMYGYLATFMLKRKLAGEPGKTFVDFIKMAHDCVEVGYPEGDHHLHIPEAHPELDDSSGSEPDDDIDDFRELLMEWVGGEEDIFTFPDTFSLAERRQIHNICDQLKLVHKSTGEGDSRRLVVTRVPITPDGVICVIPSVTPTSDFPDRSVNHSPTAPVLAIEYPQADDRHVPPPTNIEPRASKRQKKLPTHLAIYQL</sequence>
<dbReference type="Proteomes" id="UP000000305">
    <property type="component" value="Unassembled WGS sequence"/>
</dbReference>
<dbReference type="InParanoid" id="E9GC02"/>
<dbReference type="KEGG" id="dpx:DAPPUDRAFT_316187"/>
<evidence type="ECO:0000259" key="2">
    <source>
        <dbReference type="PROSITE" id="PS51061"/>
    </source>
</evidence>
<dbReference type="SUPFAM" id="SSF82708">
    <property type="entry name" value="R3H domain"/>
    <property type="match status" value="1"/>
</dbReference>
<accession>E9GC02</accession>
<keyword evidence="4" id="KW-1185">Reference proteome</keyword>
<dbReference type="PANTHER" id="PTHR47163:SF2">
    <property type="entry name" value="SI:DKEY-17M8.2"/>
    <property type="match status" value="1"/>
</dbReference>
<dbReference type="OrthoDB" id="6379547at2759"/>
<dbReference type="AlphaFoldDB" id="E9GC02"/>
<dbReference type="PANTHER" id="PTHR47163">
    <property type="entry name" value="DDE_TNP_IS1595 DOMAIN-CONTAINING PROTEIN"/>
    <property type="match status" value="1"/>
</dbReference>
<dbReference type="InterPro" id="IPR053164">
    <property type="entry name" value="IS1016-like_transposase"/>
</dbReference>
<name>E9GC02_DAPPU</name>
<dbReference type="InterPro" id="IPR001374">
    <property type="entry name" value="R3H_dom"/>
</dbReference>
<feature type="region of interest" description="Disordered" evidence="1">
    <location>
        <begin position="307"/>
        <end position="332"/>
    </location>
</feature>
<organism evidence="3 4">
    <name type="scientific">Daphnia pulex</name>
    <name type="common">Water flea</name>
    <dbReference type="NCBI Taxonomy" id="6669"/>
    <lineage>
        <taxon>Eukaryota</taxon>
        <taxon>Metazoa</taxon>
        <taxon>Ecdysozoa</taxon>
        <taxon>Arthropoda</taxon>
        <taxon>Crustacea</taxon>
        <taxon>Branchiopoda</taxon>
        <taxon>Diplostraca</taxon>
        <taxon>Cladocera</taxon>
        <taxon>Anomopoda</taxon>
        <taxon>Daphniidae</taxon>
        <taxon>Daphnia</taxon>
    </lineage>
</organism>
<evidence type="ECO:0000313" key="3">
    <source>
        <dbReference type="EMBL" id="EFX83066.1"/>
    </source>
</evidence>
<dbReference type="Pfam" id="PF01424">
    <property type="entry name" value="R3H"/>
    <property type="match status" value="1"/>
</dbReference>
<gene>
    <name evidence="3" type="ORF">DAPPUDRAFT_316187</name>
</gene>
<proteinExistence type="predicted"/>
<dbReference type="InterPro" id="IPR036867">
    <property type="entry name" value="R3H_dom_sf"/>
</dbReference>
<dbReference type="HOGENOM" id="CLU_817002_0_0_1"/>
<dbReference type="EMBL" id="GL732538">
    <property type="protein sequence ID" value="EFX83066.1"/>
    <property type="molecule type" value="Genomic_DNA"/>
</dbReference>
<protein>
    <recommendedName>
        <fullName evidence="2">R3H domain-containing protein</fullName>
    </recommendedName>
</protein>
<feature type="domain" description="R3H" evidence="2">
    <location>
        <begin position="206"/>
        <end position="269"/>
    </location>
</feature>
<evidence type="ECO:0000313" key="4">
    <source>
        <dbReference type="Proteomes" id="UP000000305"/>
    </source>
</evidence>
<dbReference type="Gene3D" id="3.30.1370.50">
    <property type="entry name" value="R3H-like domain"/>
    <property type="match status" value="1"/>
</dbReference>
<evidence type="ECO:0000256" key="1">
    <source>
        <dbReference type="SAM" id="MobiDB-lite"/>
    </source>
</evidence>
<reference evidence="3 4" key="1">
    <citation type="journal article" date="2011" name="Science">
        <title>The ecoresponsive genome of Daphnia pulex.</title>
        <authorList>
            <person name="Colbourne J.K."/>
            <person name="Pfrender M.E."/>
            <person name="Gilbert D."/>
            <person name="Thomas W.K."/>
            <person name="Tucker A."/>
            <person name="Oakley T.H."/>
            <person name="Tokishita S."/>
            <person name="Aerts A."/>
            <person name="Arnold G.J."/>
            <person name="Basu M.K."/>
            <person name="Bauer D.J."/>
            <person name="Caceres C.E."/>
            <person name="Carmel L."/>
            <person name="Casola C."/>
            <person name="Choi J.H."/>
            <person name="Detter J.C."/>
            <person name="Dong Q."/>
            <person name="Dusheyko S."/>
            <person name="Eads B.D."/>
            <person name="Frohlich T."/>
            <person name="Geiler-Samerotte K.A."/>
            <person name="Gerlach D."/>
            <person name="Hatcher P."/>
            <person name="Jogdeo S."/>
            <person name="Krijgsveld J."/>
            <person name="Kriventseva E.V."/>
            <person name="Kultz D."/>
            <person name="Laforsch C."/>
            <person name="Lindquist E."/>
            <person name="Lopez J."/>
            <person name="Manak J.R."/>
            <person name="Muller J."/>
            <person name="Pangilinan J."/>
            <person name="Patwardhan R.P."/>
            <person name="Pitluck S."/>
            <person name="Pritham E.J."/>
            <person name="Rechtsteiner A."/>
            <person name="Rho M."/>
            <person name="Rogozin I.B."/>
            <person name="Sakarya O."/>
            <person name="Salamov A."/>
            <person name="Schaack S."/>
            <person name="Shapiro H."/>
            <person name="Shiga Y."/>
            <person name="Skalitzky C."/>
            <person name="Smith Z."/>
            <person name="Souvorov A."/>
            <person name="Sung W."/>
            <person name="Tang Z."/>
            <person name="Tsuchiya D."/>
            <person name="Tu H."/>
            <person name="Vos H."/>
            <person name="Wang M."/>
            <person name="Wolf Y.I."/>
            <person name="Yamagata H."/>
            <person name="Yamada T."/>
            <person name="Ye Y."/>
            <person name="Shaw J.R."/>
            <person name="Andrews J."/>
            <person name="Crease T.J."/>
            <person name="Tang H."/>
            <person name="Lucas S.M."/>
            <person name="Robertson H.M."/>
            <person name="Bork P."/>
            <person name="Koonin E.V."/>
            <person name="Zdobnov E.M."/>
            <person name="Grigoriev I.V."/>
            <person name="Lynch M."/>
            <person name="Boore J.L."/>
        </authorList>
    </citation>
    <scope>NUCLEOTIDE SEQUENCE [LARGE SCALE GENOMIC DNA]</scope>
</reference>
<dbReference type="SMART" id="SM00393">
    <property type="entry name" value="R3H"/>
    <property type="match status" value="1"/>
</dbReference>
<dbReference type="PROSITE" id="PS51061">
    <property type="entry name" value="R3H"/>
    <property type="match status" value="1"/>
</dbReference>
<dbReference type="GO" id="GO:0003676">
    <property type="term" value="F:nucleic acid binding"/>
    <property type="evidence" value="ECO:0007669"/>
    <property type="project" value="UniProtKB-UniRule"/>
</dbReference>